<dbReference type="SMART" id="SM00387">
    <property type="entry name" value="HATPase_c"/>
    <property type="match status" value="1"/>
</dbReference>
<dbReference type="SUPFAM" id="SSF46689">
    <property type="entry name" value="Homeodomain-like"/>
    <property type="match status" value="1"/>
</dbReference>
<dbReference type="InterPro" id="IPR003661">
    <property type="entry name" value="HisK_dim/P_dom"/>
</dbReference>
<dbReference type="PROSITE" id="PS50110">
    <property type="entry name" value="RESPONSE_REGULATORY"/>
    <property type="match status" value="1"/>
</dbReference>
<dbReference type="InterPro" id="IPR018060">
    <property type="entry name" value="HTH_AraC"/>
</dbReference>
<feature type="domain" description="HTH araC/xylS-type" evidence="14">
    <location>
        <begin position="1289"/>
        <end position="1388"/>
    </location>
</feature>
<keyword evidence="9" id="KW-0805">Transcription regulation</keyword>
<dbReference type="PROSITE" id="PS00041">
    <property type="entry name" value="HTH_ARAC_FAMILY_1"/>
    <property type="match status" value="1"/>
</dbReference>
<dbReference type="Gene3D" id="2.130.10.10">
    <property type="entry name" value="YVTN repeat-like/Quinoprotein amine dehydrogenase"/>
    <property type="match status" value="2"/>
</dbReference>
<keyword evidence="8" id="KW-0902">Two-component regulatory system</keyword>
<evidence type="ECO:0000256" key="8">
    <source>
        <dbReference type="ARBA" id="ARBA00023012"/>
    </source>
</evidence>
<evidence type="ECO:0000256" key="1">
    <source>
        <dbReference type="ARBA" id="ARBA00000085"/>
    </source>
</evidence>
<evidence type="ECO:0000259" key="14">
    <source>
        <dbReference type="PROSITE" id="PS01124"/>
    </source>
</evidence>
<dbReference type="InterPro" id="IPR036097">
    <property type="entry name" value="HisK_dim/P_sf"/>
</dbReference>
<feature type="modified residue" description="4-aspartylphosphate" evidence="12">
    <location>
        <position position="1185"/>
    </location>
</feature>
<dbReference type="SMART" id="SM00448">
    <property type="entry name" value="REC"/>
    <property type="match status" value="1"/>
</dbReference>
<name>A0AA37WDR3_9BACT</name>
<evidence type="ECO:0000256" key="13">
    <source>
        <dbReference type="SAM" id="SignalP"/>
    </source>
</evidence>
<dbReference type="InterPro" id="IPR001789">
    <property type="entry name" value="Sig_transdc_resp-reg_receiver"/>
</dbReference>
<dbReference type="CDD" id="cd00082">
    <property type="entry name" value="HisKA"/>
    <property type="match status" value="1"/>
</dbReference>
<dbReference type="Pfam" id="PF12833">
    <property type="entry name" value="HTH_18"/>
    <property type="match status" value="1"/>
</dbReference>
<dbReference type="CDD" id="cd17574">
    <property type="entry name" value="REC_OmpR"/>
    <property type="match status" value="1"/>
</dbReference>
<evidence type="ECO:0000256" key="12">
    <source>
        <dbReference type="PROSITE-ProRule" id="PRU00169"/>
    </source>
</evidence>
<keyword evidence="11" id="KW-0804">Transcription</keyword>
<dbReference type="SUPFAM" id="SSF63829">
    <property type="entry name" value="Calcium-dependent phosphotriesterase"/>
    <property type="match status" value="2"/>
</dbReference>
<keyword evidence="4" id="KW-0808">Transferase</keyword>
<dbReference type="InterPro" id="IPR013783">
    <property type="entry name" value="Ig-like_fold"/>
</dbReference>
<dbReference type="Pfam" id="PF07494">
    <property type="entry name" value="Reg_prop"/>
    <property type="match status" value="3"/>
</dbReference>
<feature type="chain" id="PRO_5041316417" description="histidine kinase" evidence="13">
    <location>
        <begin position="33"/>
        <end position="1397"/>
    </location>
</feature>
<keyword evidence="7" id="KW-0067">ATP-binding</keyword>
<dbReference type="Proteomes" id="UP001156666">
    <property type="component" value="Unassembled WGS sequence"/>
</dbReference>
<keyword evidence="13" id="KW-0732">Signal</keyword>
<dbReference type="RefSeq" id="WP_235293846.1">
    <property type="nucleotide sequence ID" value="NZ_BSOH01000010.1"/>
</dbReference>
<dbReference type="GO" id="GO:0003700">
    <property type="term" value="F:DNA-binding transcription factor activity"/>
    <property type="evidence" value="ECO:0007669"/>
    <property type="project" value="InterPro"/>
</dbReference>
<feature type="signal peptide" evidence="13">
    <location>
        <begin position="1"/>
        <end position="32"/>
    </location>
</feature>
<dbReference type="InterPro" id="IPR011047">
    <property type="entry name" value="Quinoprotein_ADH-like_sf"/>
</dbReference>
<dbReference type="InterPro" id="IPR005467">
    <property type="entry name" value="His_kinase_dom"/>
</dbReference>
<evidence type="ECO:0000256" key="5">
    <source>
        <dbReference type="ARBA" id="ARBA00022741"/>
    </source>
</evidence>
<evidence type="ECO:0000256" key="6">
    <source>
        <dbReference type="ARBA" id="ARBA00022777"/>
    </source>
</evidence>
<evidence type="ECO:0000259" key="15">
    <source>
        <dbReference type="PROSITE" id="PS50109"/>
    </source>
</evidence>
<dbReference type="PANTHER" id="PTHR43547">
    <property type="entry name" value="TWO-COMPONENT HISTIDINE KINASE"/>
    <property type="match status" value="1"/>
</dbReference>
<dbReference type="SMART" id="SM00342">
    <property type="entry name" value="HTH_ARAC"/>
    <property type="match status" value="1"/>
</dbReference>
<dbReference type="InterPro" id="IPR004358">
    <property type="entry name" value="Sig_transdc_His_kin-like_C"/>
</dbReference>
<dbReference type="Gene3D" id="3.40.50.2300">
    <property type="match status" value="1"/>
</dbReference>
<dbReference type="InterPro" id="IPR036890">
    <property type="entry name" value="HATPase_C_sf"/>
</dbReference>
<dbReference type="EMBL" id="BSOH01000010">
    <property type="protein sequence ID" value="GLR17278.1"/>
    <property type="molecule type" value="Genomic_DNA"/>
</dbReference>
<evidence type="ECO:0000313" key="18">
    <source>
        <dbReference type="Proteomes" id="UP001156666"/>
    </source>
</evidence>
<dbReference type="SUPFAM" id="SSF55874">
    <property type="entry name" value="ATPase domain of HSP90 chaperone/DNA topoisomerase II/histidine kinase"/>
    <property type="match status" value="1"/>
</dbReference>
<dbReference type="InterPro" id="IPR015943">
    <property type="entry name" value="WD40/YVTN_repeat-like_dom_sf"/>
</dbReference>
<dbReference type="InterPro" id="IPR011006">
    <property type="entry name" value="CheY-like_superfamily"/>
</dbReference>
<dbReference type="SMART" id="SM00388">
    <property type="entry name" value="HisKA"/>
    <property type="match status" value="1"/>
</dbReference>
<evidence type="ECO:0000256" key="11">
    <source>
        <dbReference type="ARBA" id="ARBA00023163"/>
    </source>
</evidence>
<keyword evidence="3 12" id="KW-0597">Phosphoprotein</keyword>
<evidence type="ECO:0000256" key="7">
    <source>
        <dbReference type="ARBA" id="ARBA00022840"/>
    </source>
</evidence>
<dbReference type="Gene3D" id="2.60.40.10">
    <property type="entry name" value="Immunoglobulins"/>
    <property type="match status" value="1"/>
</dbReference>
<dbReference type="GO" id="GO:0000155">
    <property type="term" value="F:phosphorelay sensor kinase activity"/>
    <property type="evidence" value="ECO:0007669"/>
    <property type="project" value="InterPro"/>
</dbReference>
<sequence length="1397" mass="159999">MNNFQFVYLNMCKFLKLAMFLLIAVCAKPASAQFNQDIFSKVSEDLGLNNSTITTITQDHRGYLWFGSWLGLYRYDGNICKAYTIRSNQQGHLASNKITCLLVSKKGELYIGTQRGGILRYLYETDEFEKIEEEGLNNNVFRTNIWALYEDHSGKIWAGTENGITIYDPEKGTSSNHDVFLKSDINSRRVQFIGSCGTDYIWAGTDNGVFTFLLEKNQTITEMGHYTFAFPEKGLQESNFISAMMADHTNPKNIFLLEKNGVISLDFSDGFENTVSTLSLQTDKSFHFPKVVGTSSYFQDAYLLGTDNGLRSFSFDGHISDELYIENKIIKTIYEDSFGSLWVGTEGGLYKFNNIELLFRNEKFKDQKTDDFDQITYLTKSPLTQDIWVAWQSGAISRIVNRNGDYHFSEAENFSILNRKNIVLRERISQIDIDLNGDVWIATQGAGLIQFNEKSKFLTHQIKPQRILDYDNEIPDGYLMSLLTEEEKIWVGTWNHGLFIYNKNTKKVEEVEIIKNQFNNLTAIPIIKIIDLKNGKNEFVLGTRGAGLFIIKYSDESSTIEILEHISTTLSAEELTSDFITDLYLNDNKLWVATEAGLNLYDVINKSFITFNLKAELSEMVIQSIAAISDSTLWISTNKNGILEINKSSDTYSLKHYTRNTLTNYANSSILKVDDTHLLLGGSDGFTVINTQNKLDQLVAPIPMIKDIRINNHPITLNEEINGSQKINTVISEWPDVKLNHKDKMVSFEINAMQTAEFKGITYAYKLEPFHQDWIFANEDEKLVHLTNLPYKSFQFRFKAANSDGLWSDEKILKISVSPPWWRSPFAYVLYFLLFCTVLYGIIKIIAIKAKYDHDIKLERLERSQVEEINQLKLNFYTSISHELRTPLTMIISPLEQLMKSANDNQNKQSYEFIMRNAKKLLSLVNQILDFRKHESLNLELKLKTMDFIDFTNEIIINFTSLAKRNDVTLTFDSGIEKLYMAFDEEEMEKLYNNLISNALKHTPSGGTIHVSVKNKLVDNRVLISISDTGRGIKEKDLKRIFERFYQGENHAESGYGIGLSIVDAIVKIHEGEIRITSEFEQGTTVEIEIPTDLQVAIEHKTSELPEANPDVLPGITLDETLKAAFVSEEIKEVRKKILIVEDNIDIKEYLKINLETEYDVSEASDGIVGFNIAMHEVPDLIISDIAMPLKDGLELCKDLKGNMVTSHIPVILLTARTSLNYKLNGFDYGVNAYVTKPFNMELLKKRIKSLIEYEEILKQKYSIKNNSLASEIKVAQPVEDTFENKFIKQLVNIVNEHISDSDFSVEDIAKAMNMSKIQLYRKMKATLNETPNAFIRIIRLKKAAQLLETSDLNISEITYNVGFNDLKYFREKFKEEFKMNPSAYRKQLKTITQTSR</sequence>
<dbReference type="InterPro" id="IPR003594">
    <property type="entry name" value="HATPase_dom"/>
</dbReference>
<dbReference type="EC" id="2.7.13.3" evidence="2"/>
<proteinExistence type="predicted"/>
<evidence type="ECO:0000313" key="17">
    <source>
        <dbReference type="EMBL" id="GLR17278.1"/>
    </source>
</evidence>
<comment type="catalytic activity">
    <reaction evidence="1">
        <text>ATP + protein L-histidine = ADP + protein N-phospho-L-histidine.</text>
        <dbReference type="EC" id="2.7.13.3"/>
    </reaction>
</comment>
<dbReference type="SUPFAM" id="SSF50998">
    <property type="entry name" value="Quinoprotein alcohol dehydrogenase-like"/>
    <property type="match status" value="1"/>
</dbReference>
<reference evidence="17" key="1">
    <citation type="journal article" date="2014" name="Int. J. Syst. Evol. Microbiol.">
        <title>Complete genome sequence of Corynebacterium casei LMG S-19264T (=DSM 44701T), isolated from a smear-ripened cheese.</title>
        <authorList>
            <consortium name="US DOE Joint Genome Institute (JGI-PGF)"/>
            <person name="Walter F."/>
            <person name="Albersmeier A."/>
            <person name="Kalinowski J."/>
            <person name="Ruckert C."/>
        </authorList>
    </citation>
    <scope>NUCLEOTIDE SEQUENCE</scope>
    <source>
        <strain evidence="17">NBRC 108769</strain>
    </source>
</reference>
<dbReference type="Pfam" id="PF00072">
    <property type="entry name" value="Response_reg"/>
    <property type="match status" value="1"/>
</dbReference>
<reference evidence="17" key="2">
    <citation type="submission" date="2023-01" db="EMBL/GenBank/DDBJ databases">
        <title>Draft genome sequence of Portibacter lacus strain NBRC 108769.</title>
        <authorList>
            <person name="Sun Q."/>
            <person name="Mori K."/>
        </authorList>
    </citation>
    <scope>NUCLEOTIDE SEQUENCE</scope>
    <source>
        <strain evidence="17">NBRC 108769</strain>
    </source>
</reference>
<dbReference type="PROSITE" id="PS50109">
    <property type="entry name" value="HIS_KIN"/>
    <property type="match status" value="1"/>
</dbReference>
<feature type="domain" description="Response regulatory" evidence="16">
    <location>
        <begin position="1137"/>
        <end position="1252"/>
    </location>
</feature>
<dbReference type="Pfam" id="PF02518">
    <property type="entry name" value="HATPase_c"/>
    <property type="match status" value="1"/>
</dbReference>
<dbReference type="GO" id="GO:0005524">
    <property type="term" value="F:ATP binding"/>
    <property type="evidence" value="ECO:0007669"/>
    <property type="project" value="UniProtKB-KW"/>
</dbReference>
<gene>
    <name evidence="17" type="ORF">GCM10007940_18930</name>
</gene>
<dbReference type="SUPFAM" id="SSF47384">
    <property type="entry name" value="Homodimeric domain of signal transducing histidine kinase"/>
    <property type="match status" value="1"/>
</dbReference>
<evidence type="ECO:0000256" key="2">
    <source>
        <dbReference type="ARBA" id="ARBA00012438"/>
    </source>
</evidence>
<evidence type="ECO:0000256" key="4">
    <source>
        <dbReference type="ARBA" id="ARBA00022679"/>
    </source>
</evidence>
<dbReference type="InterPro" id="IPR011110">
    <property type="entry name" value="Reg_prop"/>
</dbReference>
<dbReference type="FunFam" id="3.30.565.10:FF:000037">
    <property type="entry name" value="Hybrid sensor histidine kinase/response regulator"/>
    <property type="match status" value="1"/>
</dbReference>
<keyword evidence="5" id="KW-0547">Nucleotide-binding</keyword>
<keyword evidence="6 17" id="KW-0418">Kinase</keyword>
<dbReference type="Gene3D" id="3.30.565.10">
    <property type="entry name" value="Histidine kinase-like ATPase, C-terminal domain"/>
    <property type="match status" value="1"/>
</dbReference>
<dbReference type="PROSITE" id="PS01124">
    <property type="entry name" value="HTH_ARAC_FAMILY_2"/>
    <property type="match status" value="1"/>
</dbReference>
<evidence type="ECO:0000256" key="9">
    <source>
        <dbReference type="ARBA" id="ARBA00023015"/>
    </source>
</evidence>
<keyword evidence="10" id="KW-0238">DNA-binding</keyword>
<evidence type="ECO:0000256" key="3">
    <source>
        <dbReference type="ARBA" id="ARBA00022553"/>
    </source>
</evidence>
<protein>
    <recommendedName>
        <fullName evidence="2">histidine kinase</fullName>
        <ecNumber evidence="2">2.7.13.3</ecNumber>
    </recommendedName>
</protein>
<dbReference type="PRINTS" id="PR00344">
    <property type="entry name" value="BCTRLSENSOR"/>
</dbReference>
<dbReference type="Gene3D" id="1.10.10.60">
    <property type="entry name" value="Homeodomain-like"/>
    <property type="match status" value="1"/>
</dbReference>
<dbReference type="InterPro" id="IPR009057">
    <property type="entry name" value="Homeodomain-like_sf"/>
</dbReference>
<keyword evidence="18" id="KW-1185">Reference proteome</keyword>
<evidence type="ECO:0000256" key="10">
    <source>
        <dbReference type="ARBA" id="ARBA00023125"/>
    </source>
</evidence>
<evidence type="ECO:0000259" key="16">
    <source>
        <dbReference type="PROSITE" id="PS50110"/>
    </source>
</evidence>
<feature type="domain" description="Histidine kinase" evidence="15">
    <location>
        <begin position="879"/>
        <end position="1094"/>
    </location>
</feature>
<accession>A0AA37WDR3</accession>
<dbReference type="GO" id="GO:0043565">
    <property type="term" value="F:sequence-specific DNA binding"/>
    <property type="evidence" value="ECO:0007669"/>
    <property type="project" value="InterPro"/>
</dbReference>
<dbReference type="PANTHER" id="PTHR43547:SF2">
    <property type="entry name" value="HYBRID SIGNAL TRANSDUCTION HISTIDINE KINASE C"/>
    <property type="match status" value="1"/>
</dbReference>
<dbReference type="InterPro" id="IPR018062">
    <property type="entry name" value="HTH_AraC-typ_CS"/>
</dbReference>
<dbReference type="Gene3D" id="1.10.287.130">
    <property type="match status" value="1"/>
</dbReference>
<dbReference type="SUPFAM" id="SSF52172">
    <property type="entry name" value="CheY-like"/>
    <property type="match status" value="1"/>
</dbReference>
<dbReference type="CDD" id="cd00075">
    <property type="entry name" value="HATPase"/>
    <property type="match status" value="1"/>
</dbReference>
<organism evidence="17 18">
    <name type="scientific">Portibacter lacus</name>
    <dbReference type="NCBI Taxonomy" id="1099794"/>
    <lineage>
        <taxon>Bacteria</taxon>
        <taxon>Pseudomonadati</taxon>
        <taxon>Bacteroidota</taxon>
        <taxon>Saprospiria</taxon>
        <taxon>Saprospirales</taxon>
        <taxon>Haliscomenobacteraceae</taxon>
        <taxon>Portibacter</taxon>
    </lineage>
</organism>
<comment type="caution">
    <text evidence="17">The sequence shown here is derived from an EMBL/GenBank/DDBJ whole genome shotgun (WGS) entry which is preliminary data.</text>
</comment>
<dbReference type="Pfam" id="PF00512">
    <property type="entry name" value="HisKA"/>
    <property type="match status" value="1"/>
</dbReference>